<dbReference type="AlphaFoldDB" id="A0A7Z0LEF7"/>
<sequence length="56" mass="6328">MTEKTQRQLDAEAILQKCGGSFSRLGKEGTIKENKTVFKFVADEANRKQRELVGLE</sequence>
<dbReference type="RefSeq" id="WP_179924313.1">
    <property type="nucleotide sequence ID" value="NZ_CP128228.1"/>
</dbReference>
<reference evidence="3 4" key="1">
    <citation type="submission" date="2020-07" db="EMBL/GenBank/DDBJ databases">
        <title>MOT database genomes.</title>
        <authorList>
            <person name="Joseph S."/>
            <person name="Aduse-Opoku J."/>
            <person name="Hashim A."/>
            <person name="Wade W."/>
            <person name="Curtis M."/>
        </authorList>
    </citation>
    <scope>NUCLEOTIDE SEQUENCE [LARGE SCALE GENOMIC DNA]</scope>
    <source>
        <strain evidence="1 3">CCW311</strain>
        <strain evidence="2 4">STR</strain>
    </source>
</reference>
<name>A0A7Z0LEF7_9STRE</name>
<protein>
    <submittedName>
        <fullName evidence="1">Uncharacterized protein</fullName>
    </submittedName>
</protein>
<dbReference type="Proteomes" id="UP000563349">
    <property type="component" value="Unassembled WGS sequence"/>
</dbReference>
<dbReference type="EMBL" id="JACBXX010000213">
    <property type="protein sequence ID" value="NYS97375.1"/>
    <property type="molecule type" value="Genomic_DNA"/>
</dbReference>
<evidence type="ECO:0000313" key="2">
    <source>
        <dbReference type="EMBL" id="NYS97375.1"/>
    </source>
</evidence>
<evidence type="ECO:0000313" key="1">
    <source>
        <dbReference type="EMBL" id="NYS49801.1"/>
    </source>
</evidence>
<accession>A0A7Z0LEF7</accession>
<gene>
    <name evidence="1" type="ORF">HZY93_07575</name>
    <name evidence="2" type="ORF">HZY94_09375</name>
</gene>
<organism evidence="1 3">
    <name type="scientific">Streptococcus danieliae</name>
    <dbReference type="NCBI Taxonomy" id="747656"/>
    <lineage>
        <taxon>Bacteria</taxon>
        <taxon>Bacillati</taxon>
        <taxon>Bacillota</taxon>
        <taxon>Bacilli</taxon>
        <taxon>Lactobacillales</taxon>
        <taxon>Streptococcaceae</taxon>
        <taxon>Streptococcus</taxon>
    </lineage>
</organism>
<evidence type="ECO:0000313" key="3">
    <source>
        <dbReference type="Proteomes" id="UP000563349"/>
    </source>
</evidence>
<keyword evidence="3" id="KW-1185">Reference proteome</keyword>
<evidence type="ECO:0000313" key="4">
    <source>
        <dbReference type="Proteomes" id="UP000589521"/>
    </source>
</evidence>
<proteinExistence type="predicted"/>
<dbReference type="Proteomes" id="UP000589521">
    <property type="component" value="Unassembled WGS sequence"/>
</dbReference>
<comment type="caution">
    <text evidence="1">The sequence shown here is derived from an EMBL/GenBank/DDBJ whole genome shotgun (WGS) entry which is preliminary data.</text>
</comment>
<dbReference type="EMBL" id="JACBYG010000135">
    <property type="protein sequence ID" value="NYS49801.1"/>
    <property type="molecule type" value="Genomic_DNA"/>
</dbReference>